<sequence length="44" mass="4784">MVQLHRARGVTPPEPITVGAAMQAMFQMKKLDVATLQRAFAGQS</sequence>
<dbReference type="Proteomes" id="UP000024771">
    <property type="component" value="Chromosome"/>
</dbReference>
<dbReference type="AlphaFoldDB" id="V8RD42"/>
<gene>
    <name evidence="1" type="ORF">PMO01_10185</name>
</gene>
<proteinExistence type="predicted"/>
<accession>V8RD42</accession>
<comment type="caution">
    <text evidence="1">The sequence shown here is derived from an EMBL/GenBank/DDBJ whole genome shotgun (WGS) entry which is preliminary data.</text>
</comment>
<dbReference type="PATRIC" id="fig|1395516.4.peg.2062"/>
<name>V8RD42_9PSED</name>
<dbReference type="HOGENOM" id="CLU_3220879_0_0_6"/>
<evidence type="ECO:0000313" key="1">
    <source>
        <dbReference type="EMBL" id="ETF09822.1"/>
    </source>
</evidence>
<protein>
    <submittedName>
        <fullName evidence="1">Uncharacterized protein</fullName>
    </submittedName>
</protein>
<dbReference type="EMBL" id="AYMZ01000003">
    <property type="protein sequence ID" value="ETF09822.1"/>
    <property type="molecule type" value="Genomic_DNA"/>
</dbReference>
<organism evidence="1">
    <name type="scientific">Pseudomonas moraviensis R28-S</name>
    <dbReference type="NCBI Taxonomy" id="1395516"/>
    <lineage>
        <taxon>Bacteria</taxon>
        <taxon>Pseudomonadati</taxon>
        <taxon>Pseudomonadota</taxon>
        <taxon>Gammaproteobacteria</taxon>
        <taxon>Pseudomonadales</taxon>
        <taxon>Pseudomonadaceae</taxon>
        <taxon>Pseudomonas</taxon>
    </lineage>
</organism>
<reference evidence="1" key="1">
    <citation type="journal article" date="2014" name="Genome Announc.">
        <title>Draft Genome Sequence of Pseudomonas moraviensis R28-S.</title>
        <authorList>
            <person name="Hunter S.S."/>
            <person name="Yano H."/>
            <person name="Loftie-Eaton W."/>
            <person name="Hughes J."/>
            <person name="De Gelder L."/>
            <person name="Stragier P."/>
            <person name="De Vos P."/>
            <person name="Settles M.L."/>
            <person name="Top E.M."/>
        </authorList>
    </citation>
    <scope>NUCLEOTIDE SEQUENCE [LARGE SCALE GENOMIC DNA]</scope>
    <source>
        <strain evidence="1">R28-S</strain>
    </source>
</reference>